<proteinExistence type="predicted"/>
<name>A0A7X0HV52_9BACI</name>
<dbReference type="EMBL" id="JACHGK010000021">
    <property type="protein sequence ID" value="MBB6447413.1"/>
    <property type="molecule type" value="Genomic_DNA"/>
</dbReference>
<sequence length="84" mass="10050">MYKLQVYNAETQEILREKTYKKPDLIQSLLESAEKGQECFLFDEECKTYKGDYVTHSNSTEEDFEVYKVYFQVELSDIQARFIN</sequence>
<gene>
    <name evidence="1" type="ORF">HNR53_004093</name>
</gene>
<dbReference type="Proteomes" id="UP000531594">
    <property type="component" value="Unassembled WGS sequence"/>
</dbReference>
<evidence type="ECO:0000313" key="2">
    <source>
        <dbReference type="Proteomes" id="UP000531594"/>
    </source>
</evidence>
<accession>A0A7X0HV52</accession>
<protein>
    <submittedName>
        <fullName evidence="1">Uncharacterized protein</fullName>
    </submittedName>
</protein>
<reference evidence="1 2" key="1">
    <citation type="submission" date="2020-08" db="EMBL/GenBank/DDBJ databases">
        <title>Genomic Encyclopedia of Type Strains, Phase IV (KMG-IV): sequencing the most valuable type-strain genomes for metagenomic binning, comparative biology and taxonomic classification.</title>
        <authorList>
            <person name="Goeker M."/>
        </authorList>
    </citation>
    <scope>NUCLEOTIDE SEQUENCE [LARGE SCALE GENOMIC DNA]</scope>
    <source>
        <strain evidence="1 2">DSM 5391</strain>
    </source>
</reference>
<organism evidence="1 2">
    <name type="scientific">Bacillus benzoevorans</name>
    <dbReference type="NCBI Taxonomy" id="1456"/>
    <lineage>
        <taxon>Bacteria</taxon>
        <taxon>Bacillati</taxon>
        <taxon>Bacillota</taxon>
        <taxon>Bacilli</taxon>
        <taxon>Bacillales</taxon>
        <taxon>Bacillaceae</taxon>
        <taxon>Bacillus</taxon>
    </lineage>
</organism>
<dbReference type="AlphaFoldDB" id="A0A7X0HV52"/>
<keyword evidence="2" id="KW-1185">Reference proteome</keyword>
<evidence type="ECO:0000313" key="1">
    <source>
        <dbReference type="EMBL" id="MBB6447413.1"/>
    </source>
</evidence>
<dbReference type="RefSeq" id="WP_184529342.1">
    <property type="nucleotide sequence ID" value="NZ_JACHGK010000021.1"/>
</dbReference>
<comment type="caution">
    <text evidence="1">The sequence shown here is derived from an EMBL/GenBank/DDBJ whole genome shotgun (WGS) entry which is preliminary data.</text>
</comment>